<keyword evidence="3" id="KW-1185">Reference proteome</keyword>
<dbReference type="InterPro" id="IPR025164">
    <property type="entry name" value="Toastrack_DUF4097"/>
</dbReference>
<evidence type="ECO:0000259" key="1">
    <source>
        <dbReference type="Pfam" id="PF13349"/>
    </source>
</evidence>
<reference evidence="2 3" key="1">
    <citation type="submission" date="2016-10" db="EMBL/GenBank/DDBJ databases">
        <authorList>
            <person name="de Groot N.N."/>
        </authorList>
    </citation>
    <scope>NUCLEOTIDE SEQUENCE [LARGE SCALE GENOMIC DNA]</scope>
    <source>
        <strain evidence="2 3">CGMCC 1.5012</strain>
    </source>
</reference>
<organism evidence="2 3">
    <name type="scientific">Acetanaerobacterium elongatum</name>
    <dbReference type="NCBI Taxonomy" id="258515"/>
    <lineage>
        <taxon>Bacteria</taxon>
        <taxon>Bacillati</taxon>
        <taxon>Bacillota</taxon>
        <taxon>Clostridia</taxon>
        <taxon>Eubacteriales</taxon>
        <taxon>Oscillospiraceae</taxon>
        <taxon>Acetanaerobacterium</taxon>
    </lineage>
</organism>
<feature type="domain" description="DUF4097" evidence="1">
    <location>
        <begin position="88"/>
        <end position="294"/>
    </location>
</feature>
<gene>
    <name evidence="2" type="ORF">SAMN05192585_10719</name>
</gene>
<dbReference type="RefSeq" id="WP_092638530.1">
    <property type="nucleotide sequence ID" value="NZ_FNID01000007.1"/>
</dbReference>
<dbReference type="STRING" id="258515.SAMN05192585_10719"/>
<sequence>MKKAIIIVSIITVVSLLCVIGFAVAAAATGIPVILNNIPGHIGNIKIGEFITNNFKHSAVEWDYKWDDFVAEESQTKTLDLSQVDTVDISVDAAKLEIVKTQGTTAEILLETTKAAWDHRTFKAEASGSTASIDVSYRDNVNLDLKGITHTKVTIRLPEKSYKKLKLNLNAGDFSMDNINCDETEVDLNAGNIELNNVSGKKLNITNNAGNAEIHEGCRFTEEIIAKVNAGNISLNIPKDQGFLIKYDCNMGTVSNHLSIDADEDSDRGEFISKSGTIRYKDESCKIRLSADVGNIDIY</sequence>
<dbReference type="OrthoDB" id="1950287at2"/>
<accession>A0A1G9WXV6</accession>
<dbReference type="Proteomes" id="UP000199182">
    <property type="component" value="Unassembled WGS sequence"/>
</dbReference>
<dbReference type="Pfam" id="PF13349">
    <property type="entry name" value="DUF4097"/>
    <property type="match status" value="1"/>
</dbReference>
<evidence type="ECO:0000313" key="2">
    <source>
        <dbReference type="EMBL" id="SDM88915.1"/>
    </source>
</evidence>
<dbReference type="EMBL" id="FNID01000007">
    <property type="protein sequence ID" value="SDM88915.1"/>
    <property type="molecule type" value="Genomic_DNA"/>
</dbReference>
<dbReference type="Gene3D" id="2.160.20.120">
    <property type="match status" value="1"/>
</dbReference>
<dbReference type="AlphaFoldDB" id="A0A1G9WXV6"/>
<name>A0A1G9WXV6_9FIRM</name>
<protein>
    <submittedName>
        <fullName evidence="2">Putative adhesin</fullName>
    </submittedName>
</protein>
<evidence type="ECO:0000313" key="3">
    <source>
        <dbReference type="Proteomes" id="UP000199182"/>
    </source>
</evidence>
<proteinExistence type="predicted"/>